<dbReference type="InterPro" id="IPR011607">
    <property type="entry name" value="MGS-like_dom"/>
</dbReference>
<sequence length="1074" mass="118873">MPKRTDIHKILVIGSGPIVIGQAAEFDYAGTQACQALKEEGYEVILINSNPATIMTDTNMADKVYMEPITLDFVTRIIRKEKPDALLPTLGGQTGLNMAMELHREGILEAYQIELLGTELAAIEQAEDREAFRALMGELNVPVPDSEIVQTLEEAERFVEEIGYPVIVRPAYTLGGTGGGLVFNENELKEIVSSGLKYSPVTQCLIEKSIAGYKEIEYEVMRDSAGQKIVVCNMENIDPVGIHTGDSIVAAPCQTLSDRESGMLRRSALNIIEALGIEGGCNVQFALSPDSFEYYIIEVNPRVSRSSALASKATGYPIAKLAAKIAAGYQLDELKNPITGTTFAFFEPALDYVVTKIPRWPFDKFESGNRTLGTQMKATGEVMAIGRSFEESLMKGIRSLELGKPHLVDASFSKFTDEQIEEKLTNAEDERIFVVGEAFQRSWSLDKVFELTKINPFFLEKMKDIVETGKNLAAQPGNITLLKRAKDMGISDEMVSIVWEWEERDVYDFRRDHSITPVYKMVDTCAGEYESQTPYYYSSYEEENESVRSDKKSILVIGSGPIRIGQGVEFDYATVHTVWSLQEEGYEAIIINNNPETVSTDFSISDKLYFEPLTIEDVMHVVDCEKPEGVIVQFGGQTAINLADGLHERGVQILGTTLEDMDRAEDRDKFEQTLQDLNIPQPLGQTATSVEEATAIAAKIGYPVLVRPSYVLGGRAMEIVDNEEELMSYMARAVKVNEKHPVLIDRYLLGKEIEVDAIADGETVFIPGIMEHIERAGVHSGDSIAVYPTQTISDELKQKLVERTIAIGKGLNIKGLLNIQFVIHENEVYVLEVNPRASRTVPFLSKITGVPIASIAAKIMIGANLDSQGYERGLLPEKDGVSVKVPVFSFAKLRRVDISLGPEMKSTGEVIGRDESLEKALYKGLIASGMKIPTHGSVLFTVADKNKEEALELARRFYRIGYHLIATEGTATFLQQHNIPATVVNKVAEESPNLLDIIREGKAQFIVNTLTKGKQPARDGFRIRREAVENEVVCMTSIDTADALLKVLEMITFSAEAMPLMESRKQPLGNGVKE</sequence>
<gene>
    <name evidence="17" type="primary">carB</name>
    <name evidence="20" type="ORF">SAMN05192532_101728</name>
</gene>
<dbReference type="Gene3D" id="3.40.50.1380">
    <property type="entry name" value="Methylglyoxal synthase-like domain"/>
    <property type="match status" value="1"/>
</dbReference>
<feature type="domain" description="ATP-grasp" evidence="18">
    <location>
        <begin position="133"/>
        <end position="327"/>
    </location>
</feature>
<dbReference type="NCBIfam" id="NF003671">
    <property type="entry name" value="PRK05294.1"/>
    <property type="match status" value="1"/>
</dbReference>
<dbReference type="InterPro" id="IPR033937">
    <property type="entry name" value="MGS_CPS_CarB"/>
</dbReference>
<evidence type="ECO:0000256" key="5">
    <source>
        <dbReference type="ARBA" id="ARBA00022598"/>
    </source>
</evidence>
<feature type="binding site" evidence="17">
    <location>
        <position position="129"/>
    </location>
    <ligand>
        <name>ATP</name>
        <dbReference type="ChEBI" id="CHEBI:30616"/>
        <label>1</label>
    </ligand>
</feature>
<evidence type="ECO:0000256" key="1">
    <source>
        <dbReference type="ARBA" id="ARBA00001936"/>
    </source>
</evidence>
<dbReference type="Gene3D" id="3.30.470.20">
    <property type="entry name" value="ATP-grasp fold, B domain"/>
    <property type="match status" value="2"/>
</dbReference>
<dbReference type="Gene3D" id="1.10.1030.10">
    <property type="entry name" value="Carbamoyl-phosphate synthetase, large subunit oligomerisation domain"/>
    <property type="match status" value="1"/>
</dbReference>
<dbReference type="Pfam" id="PF02787">
    <property type="entry name" value="CPSase_L_D3"/>
    <property type="match status" value="1"/>
</dbReference>
<dbReference type="SUPFAM" id="SSF52335">
    <property type="entry name" value="Methylglyoxal synthase-like"/>
    <property type="match status" value="1"/>
</dbReference>
<dbReference type="HAMAP" id="MF_01210_B">
    <property type="entry name" value="CPSase_L_chain_B"/>
    <property type="match status" value="1"/>
</dbReference>
<evidence type="ECO:0000313" key="21">
    <source>
        <dbReference type="Proteomes" id="UP000199516"/>
    </source>
</evidence>
<feature type="binding site" evidence="17">
    <location>
        <position position="298"/>
    </location>
    <ligand>
        <name>Mn(2+)</name>
        <dbReference type="ChEBI" id="CHEBI:29035"/>
        <label>2</label>
    </ligand>
</feature>
<dbReference type="PROSITE" id="PS00866">
    <property type="entry name" value="CPSASE_1"/>
    <property type="match status" value="2"/>
</dbReference>
<dbReference type="InterPro" id="IPR005483">
    <property type="entry name" value="CPSase_dom"/>
</dbReference>
<dbReference type="SMART" id="SM01209">
    <property type="entry name" value="GARS_A"/>
    <property type="match status" value="1"/>
</dbReference>
<keyword evidence="9 17" id="KW-0547">Nucleotide-binding</keyword>
<feature type="binding site" evidence="17">
    <location>
        <position position="300"/>
    </location>
    <ligand>
        <name>Mg(2+)</name>
        <dbReference type="ChEBI" id="CHEBI:18420"/>
        <label>2</label>
    </ligand>
</feature>
<dbReference type="InterPro" id="IPR011761">
    <property type="entry name" value="ATP-grasp"/>
</dbReference>
<evidence type="ECO:0000256" key="8">
    <source>
        <dbReference type="ARBA" id="ARBA00022737"/>
    </source>
</evidence>
<feature type="binding site" evidence="17">
    <location>
        <position position="215"/>
    </location>
    <ligand>
        <name>ATP</name>
        <dbReference type="ChEBI" id="CHEBI:30616"/>
        <label>1</label>
    </ligand>
</feature>
<dbReference type="PANTHER" id="PTHR11405">
    <property type="entry name" value="CARBAMOYLTRANSFERASE FAMILY MEMBER"/>
    <property type="match status" value="1"/>
</dbReference>
<feature type="binding site" evidence="17">
    <location>
        <position position="777"/>
    </location>
    <ligand>
        <name>ATP</name>
        <dbReference type="ChEBI" id="CHEBI:30616"/>
        <label>2</label>
    </ligand>
</feature>
<dbReference type="InterPro" id="IPR005479">
    <property type="entry name" value="CPAse_ATP-bd"/>
</dbReference>
<feature type="binding site" evidence="17">
    <location>
        <position position="832"/>
    </location>
    <ligand>
        <name>Mg(2+)</name>
        <dbReference type="ChEBI" id="CHEBI:18420"/>
        <label>4</label>
    </ligand>
</feature>
<keyword evidence="5 17" id="KW-0436">Ligase</keyword>
<feature type="binding site" evidence="17">
    <location>
        <position position="780"/>
    </location>
    <ligand>
        <name>ATP</name>
        <dbReference type="ChEBI" id="CHEBI:30616"/>
        <label>2</label>
    </ligand>
</feature>
<dbReference type="UniPathway" id="UPA00070">
    <property type="reaction ID" value="UER00115"/>
</dbReference>
<dbReference type="SMART" id="SM00851">
    <property type="entry name" value="MGS"/>
    <property type="match status" value="1"/>
</dbReference>
<accession>A0A1I2A8K3</accession>
<feature type="binding site" evidence="17">
    <location>
        <position position="707"/>
    </location>
    <ligand>
        <name>ATP</name>
        <dbReference type="ChEBI" id="CHEBI:30616"/>
        <label>2</label>
    </ligand>
</feature>
<protein>
    <recommendedName>
        <fullName evidence="17">Carbamoyl phosphate synthase large chain</fullName>
        <ecNumber evidence="17">6.3.4.16</ecNumber>
        <ecNumber evidence="17">6.3.5.5</ecNumber>
    </recommendedName>
    <alternativeName>
        <fullName evidence="17">Carbamoyl phosphate synthetase ammonia chain</fullName>
    </alternativeName>
</protein>
<dbReference type="Pfam" id="PF02142">
    <property type="entry name" value="MGS"/>
    <property type="match status" value="1"/>
</dbReference>
<evidence type="ECO:0000256" key="11">
    <source>
        <dbReference type="ARBA" id="ARBA00022842"/>
    </source>
</evidence>
<dbReference type="OrthoDB" id="9804197at2"/>
<evidence type="ECO:0000256" key="3">
    <source>
        <dbReference type="ARBA" id="ARBA00009799"/>
    </source>
</evidence>
<comment type="domain">
    <text evidence="17">The large subunit is composed of 2 ATP-grasp domains that are involved in binding the 2 ATP molecules needed for carbamoyl phosphate synthesis. The N-terminal ATP-grasp domain (referred to as the carboxyphosphate synthetic component) catalyzes the ATP-dependent phosphorylation of hydrogencarbonate to carboxyphosphate and the subsequent nucleophilic attack by ammonia to form a carbamate intermediate. The C-terminal ATP-grasp domain (referred to as the carbamoyl phosphate synthetic component) then catalyzes the phosphorylation of carbamate with the second ATP to form the end product carbamoyl phosphate. The reactive and unstable enzyme intermediates are sequentially channeled from one active site to the next through the interior of the protein over a distance of at least 96 A.</text>
</comment>
<dbReference type="PROSITE" id="PS51855">
    <property type="entry name" value="MGS"/>
    <property type="match status" value="1"/>
</dbReference>
<comment type="caution">
    <text evidence="17">Lacks conserved residue(s) required for the propagation of feature annotation.</text>
</comment>
<keyword evidence="21" id="KW-1185">Reference proteome</keyword>
<feature type="binding site" evidence="17">
    <location>
        <position position="834"/>
    </location>
    <ligand>
        <name>Mn(2+)</name>
        <dbReference type="ChEBI" id="CHEBI:29035"/>
        <label>4</label>
    </ligand>
</feature>
<feature type="binding site" evidence="17">
    <location>
        <position position="300"/>
    </location>
    <ligand>
        <name>Mn(2+)</name>
        <dbReference type="ChEBI" id="CHEBI:29035"/>
        <label>2</label>
    </ligand>
</feature>
<feature type="binding site" evidence="17">
    <location>
        <position position="241"/>
    </location>
    <ligand>
        <name>ATP</name>
        <dbReference type="ChEBI" id="CHEBI:30616"/>
        <label>1</label>
    </ligand>
</feature>
<evidence type="ECO:0000256" key="7">
    <source>
        <dbReference type="ARBA" id="ARBA00022723"/>
    </source>
</evidence>
<dbReference type="PROSITE" id="PS00867">
    <property type="entry name" value="CPSASE_2"/>
    <property type="match status" value="2"/>
</dbReference>
<dbReference type="PRINTS" id="PR00098">
    <property type="entry name" value="CPSASE"/>
</dbReference>
<name>A0A1I2A8K3_9BACI</name>
<feature type="domain" description="ATP-grasp" evidence="18">
    <location>
        <begin position="671"/>
        <end position="861"/>
    </location>
</feature>
<comment type="cofactor">
    <cofactor evidence="1">
        <name>Mn(2+)</name>
        <dbReference type="ChEBI" id="CHEBI:29035"/>
    </cofactor>
</comment>
<dbReference type="GO" id="GO:0004088">
    <property type="term" value="F:carbamoyl-phosphate synthase (glutamine-hydrolyzing) activity"/>
    <property type="evidence" value="ECO:0007669"/>
    <property type="project" value="UniProtKB-UniRule"/>
</dbReference>
<feature type="binding site" evidence="17">
    <location>
        <position position="176"/>
    </location>
    <ligand>
        <name>ATP</name>
        <dbReference type="ChEBI" id="CHEBI:30616"/>
        <label>1</label>
    </ligand>
</feature>
<feature type="binding site" evidence="17">
    <location>
        <position position="820"/>
    </location>
    <ligand>
        <name>ATP</name>
        <dbReference type="ChEBI" id="CHEBI:30616"/>
        <label>2</label>
    </ligand>
</feature>
<dbReference type="EC" id="6.3.5.5" evidence="17"/>
<feature type="binding site" evidence="17">
    <location>
        <position position="298"/>
    </location>
    <ligand>
        <name>Mg(2+)</name>
        <dbReference type="ChEBI" id="CHEBI:18420"/>
        <label>1</label>
    </ligand>
</feature>
<dbReference type="SUPFAM" id="SSF56059">
    <property type="entry name" value="Glutathione synthetase ATP-binding domain-like"/>
    <property type="match status" value="2"/>
</dbReference>
<evidence type="ECO:0000256" key="2">
    <source>
        <dbReference type="ARBA" id="ARBA00005077"/>
    </source>
</evidence>
<dbReference type="FunFam" id="3.40.50.1380:FF:000011">
    <property type="entry name" value="Carbamoyl-phosphate synthase large chain"/>
    <property type="match status" value="1"/>
</dbReference>
<feature type="binding site" evidence="17">
    <location>
        <position position="298"/>
    </location>
    <ligand>
        <name>Mn(2+)</name>
        <dbReference type="ChEBI" id="CHEBI:29035"/>
        <label>1</label>
    </ligand>
</feature>
<keyword evidence="13" id="KW-0464">Manganese</keyword>
<feature type="binding site" evidence="17">
    <location>
        <position position="752"/>
    </location>
    <ligand>
        <name>ATP</name>
        <dbReference type="ChEBI" id="CHEBI:30616"/>
        <label>2</label>
    </ligand>
</feature>
<comment type="catalytic activity">
    <reaction evidence="15 17">
        <text>hydrogencarbonate + L-glutamine + 2 ATP + H2O = carbamoyl phosphate + L-glutamate + 2 ADP + phosphate + 2 H(+)</text>
        <dbReference type="Rhea" id="RHEA:18633"/>
        <dbReference type="ChEBI" id="CHEBI:15377"/>
        <dbReference type="ChEBI" id="CHEBI:15378"/>
        <dbReference type="ChEBI" id="CHEBI:17544"/>
        <dbReference type="ChEBI" id="CHEBI:29985"/>
        <dbReference type="ChEBI" id="CHEBI:30616"/>
        <dbReference type="ChEBI" id="CHEBI:43474"/>
        <dbReference type="ChEBI" id="CHEBI:58228"/>
        <dbReference type="ChEBI" id="CHEBI:58359"/>
        <dbReference type="ChEBI" id="CHEBI:456216"/>
        <dbReference type="EC" id="6.3.5.5"/>
    </reaction>
</comment>
<evidence type="ECO:0000313" key="20">
    <source>
        <dbReference type="EMBL" id="SFE40395.1"/>
    </source>
</evidence>
<feature type="binding site" evidence="17">
    <location>
        <position position="298"/>
    </location>
    <ligand>
        <name>ATP</name>
        <dbReference type="ChEBI" id="CHEBI:30616"/>
        <label>1</label>
    </ligand>
</feature>
<dbReference type="RefSeq" id="WP_091657416.1">
    <property type="nucleotide sequence ID" value="NZ_FONT01000001.1"/>
</dbReference>
<dbReference type="InterPro" id="IPR006275">
    <property type="entry name" value="CPSase_lsu"/>
</dbReference>
<dbReference type="STRING" id="930128.SAMN05192532_101728"/>
<keyword evidence="12 17" id="KW-0665">Pyrimidine biosynthesis</keyword>
<dbReference type="FunFam" id="3.40.50.20:FF:000001">
    <property type="entry name" value="Carbamoyl-phosphate synthase large chain"/>
    <property type="match status" value="2"/>
</dbReference>
<feature type="binding site" evidence="17">
    <location>
        <position position="169"/>
    </location>
    <ligand>
        <name>ATP</name>
        <dbReference type="ChEBI" id="CHEBI:30616"/>
        <label>1</label>
    </ligand>
</feature>
<evidence type="ECO:0000256" key="4">
    <source>
        <dbReference type="ARBA" id="ARBA00022571"/>
    </source>
</evidence>
<dbReference type="UniPathway" id="UPA00068">
    <property type="reaction ID" value="UER00171"/>
</dbReference>
<keyword evidence="4 17" id="KW-0055">Arginine biosynthesis</keyword>
<dbReference type="GO" id="GO:0005737">
    <property type="term" value="C:cytoplasm"/>
    <property type="evidence" value="ECO:0007669"/>
    <property type="project" value="TreeGrafter"/>
</dbReference>
<dbReference type="PANTHER" id="PTHR11405:SF53">
    <property type="entry name" value="CARBAMOYL-PHOSPHATE SYNTHASE [AMMONIA], MITOCHONDRIAL"/>
    <property type="match status" value="1"/>
</dbReference>
<dbReference type="InterPro" id="IPR036897">
    <property type="entry name" value="CarbamoylP_synth_lsu_oligo_sf"/>
</dbReference>
<feature type="domain" description="MGS-like" evidence="19">
    <location>
        <begin position="930"/>
        <end position="1074"/>
    </location>
</feature>
<feature type="binding site" evidence="17">
    <location>
        <position position="208"/>
    </location>
    <ligand>
        <name>ATP</name>
        <dbReference type="ChEBI" id="CHEBI:30616"/>
        <label>1</label>
    </ligand>
</feature>
<evidence type="ECO:0000256" key="6">
    <source>
        <dbReference type="ARBA" id="ARBA00022605"/>
    </source>
</evidence>
<feature type="binding site" evidence="17">
    <location>
        <position position="832"/>
    </location>
    <ligand>
        <name>Mn(2+)</name>
        <dbReference type="ChEBI" id="CHEBI:29035"/>
        <label>4</label>
    </ligand>
</feature>
<reference evidence="20 21" key="1">
    <citation type="submission" date="2016-10" db="EMBL/GenBank/DDBJ databases">
        <authorList>
            <person name="de Groot N.N."/>
        </authorList>
    </citation>
    <scope>NUCLEOTIDE SEQUENCE [LARGE SCALE GENOMIC DNA]</scope>
    <source>
        <strain evidence="20 21">DSM 23995</strain>
    </source>
</reference>
<comment type="similarity">
    <text evidence="3 17">Belongs to the CarB family.</text>
</comment>
<feature type="binding site" evidence="17">
    <location>
        <position position="210"/>
    </location>
    <ligand>
        <name>ATP</name>
        <dbReference type="ChEBI" id="CHEBI:30616"/>
        <label>1</label>
    </ligand>
</feature>
<dbReference type="InterPro" id="IPR005480">
    <property type="entry name" value="CPSase_lsu_oligo"/>
</dbReference>
<dbReference type="Proteomes" id="UP000199516">
    <property type="component" value="Unassembled WGS sequence"/>
</dbReference>
<dbReference type="FunFam" id="3.30.1490.20:FF:000001">
    <property type="entry name" value="Carbamoyl-phosphate synthase large chain"/>
    <property type="match status" value="1"/>
</dbReference>
<evidence type="ECO:0000256" key="10">
    <source>
        <dbReference type="ARBA" id="ARBA00022840"/>
    </source>
</evidence>
<feature type="binding site" evidence="17">
    <location>
        <position position="778"/>
    </location>
    <ligand>
        <name>ATP</name>
        <dbReference type="ChEBI" id="CHEBI:30616"/>
        <label>2</label>
    </ligand>
</feature>
<dbReference type="Gene3D" id="3.40.50.20">
    <property type="match status" value="2"/>
</dbReference>
<keyword evidence="6 17" id="KW-0028">Amino-acid biosynthesis</keyword>
<dbReference type="EMBL" id="FONT01000001">
    <property type="protein sequence ID" value="SFE40395.1"/>
    <property type="molecule type" value="Genomic_DNA"/>
</dbReference>
<feature type="region of interest" description="Carbamoyl phosphate synthetic domain" evidence="17">
    <location>
        <begin position="547"/>
        <end position="929"/>
    </location>
</feature>
<feature type="binding site" evidence="17">
    <location>
        <position position="832"/>
    </location>
    <ligand>
        <name>Mn(2+)</name>
        <dbReference type="ChEBI" id="CHEBI:29035"/>
        <label>3</label>
    </ligand>
</feature>
<feature type="binding site" evidence="17">
    <location>
        <position position="243"/>
    </location>
    <ligand>
        <name>ATP</name>
        <dbReference type="ChEBI" id="CHEBI:30616"/>
        <label>1</label>
    </ligand>
</feature>
<feature type="binding site" evidence="17">
    <location>
        <position position="832"/>
    </location>
    <ligand>
        <name>Mg(2+)</name>
        <dbReference type="ChEBI" id="CHEBI:18420"/>
        <label>3</label>
    </ligand>
</feature>
<comment type="pathway">
    <text evidence="2 17">Amino-acid biosynthesis; L-arginine biosynthesis; carbamoyl phosphate from bicarbonate: step 1/1.</text>
</comment>
<evidence type="ECO:0000259" key="19">
    <source>
        <dbReference type="PROSITE" id="PS51855"/>
    </source>
</evidence>
<evidence type="ECO:0000256" key="12">
    <source>
        <dbReference type="ARBA" id="ARBA00022975"/>
    </source>
</evidence>
<dbReference type="GO" id="GO:0004087">
    <property type="term" value="F:carbamoyl-phosphate synthase (ammonia) activity"/>
    <property type="evidence" value="ECO:0007669"/>
    <property type="project" value="UniProtKB-EC"/>
</dbReference>
<evidence type="ECO:0000256" key="16">
    <source>
        <dbReference type="ARBA" id="ARBA00060037"/>
    </source>
</evidence>
<keyword evidence="11" id="KW-0460">Magnesium</keyword>
<dbReference type="GO" id="GO:0044205">
    <property type="term" value="P:'de novo' UMP biosynthetic process"/>
    <property type="evidence" value="ECO:0007669"/>
    <property type="project" value="UniProtKB-UniRule"/>
</dbReference>
<dbReference type="HAMAP" id="MF_01210_A">
    <property type="entry name" value="CPSase_L_chain_A"/>
    <property type="match status" value="1"/>
</dbReference>
<dbReference type="AlphaFoldDB" id="A0A1I2A8K3"/>
<dbReference type="SUPFAM" id="SSF48108">
    <property type="entry name" value="Carbamoyl phosphate synthetase, large subunit connection domain"/>
    <property type="match status" value="1"/>
</dbReference>
<dbReference type="NCBIfam" id="NF009455">
    <property type="entry name" value="PRK12815.1"/>
    <property type="match status" value="1"/>
</dbReference>
<dbReference type="FunFam" id="1.10.1030.10:FF:000002">
    <property type="entry name" value="Carbamoyl-phosphate synthase large chain"/>
    <property type="match status" value="1"/>
</dbReference>
<evidence type="ECO:0000256" key="15">
    <source>
        <dbReference type="ARBA" id="ARBA00048816"/>
    </source>
</evidence>
<comment type="function">
    <text evidence="16">Small subunit of the glutamine-dependent carbamoyl phosphate synthetase (CPSase). CPSase catalyzes the formation of carbamoyl phosphate from the ammonia moiety of glutamine, carbonate, and phosphate donated by ATP, constituting the first step of the biosynthetic pathway leading to pyrimidine nucleotides. The large subunit (synthetase) binds the substrates ammonia (free or transferred from glutamine from the small subunit), hydrogencarbonate and ATP and carries out an ATP-coupled ligase reaction, activating hydrogencarbonate by forming carboxy phosphate which reacts with ammonia to form carbamoyl phosphate.</text>
</comment>
<dbReference type="Pfam" id="PF25596">
    <property type="entry name" value="CPSase_L_D1"/>
    <property type="match status" value="2"/>
</dbReference>
<dbReference type="EC" id="6.3.4.16" evidence="17"/>
<dbReference type="CDD" id="cd01424">
    <property type="entry name" value="MGS_CPS_II"/>
    <property type="match status" value="1"/>
</dbReference>
<dbReference type="FunFam" id="3.30.470.20:FF:000026">
    <property type="entry name" value="Carbamoyl-phosphate synthase large chain"/>
    <property type="match status" value="1"/>
</dbReference>
<feature type="binding site" evidence="17">
    <location>
        <position position="820"/>
    </location>
    <ligand>
        <name>Mn(2+)</name>
        <dbReference type="ChEBI" id="CHEBI:29035"/>
        <label>3</label>
    </ligand>
</feature>
<comment type="pathway">
    <text evidence="17">Pyrimidine metabolism; UMP biosynthesis via de novo pathway; (S)-dihydroorotate from bicarbonate: step 1/3.</text>
</comment>
<comment type="catalytic activity">
    <reaction evidence="14 17">
        <text>hydrogencarbonate + NH4(+) + 2 ATP = carbamoyl phosphate + 2 ADP + phosphate + 2 H(+)</text>
        <dbReference type="Rhea" id="RHEA:18029"/>
        <dbReference type="ChEBI" id="CHEBI:15378"/>
        <dbReference type="ChEBI" id="CHEBI:17544"/>
        <dbReference type="ChEBI" id="CHEBI:28938"/>
        <dbReference type="ChEBI" id="CHEBI:30616"/>
        <dbReference type="ChEBI" id="CHEBI:43474"/>
        <dbReference type="ChEBI" id="CHEBI:58228"/>
        <dbReference type="ChEBI" id="CHEBI:456216"/>
        <dbReference type="EC" id="6.3.4.16"/>
    </reaction>
</comment>
<feature type="binding site" evidence="17">
    <location>
        <position position="748"/>
    </location>
    <ligand>
        <name>ATP</name>
        <dbReference type="ChEBI" id="CHEBI:30616"/>
        <label>2</label>
    </ligand>
</feature>
<proteinExistence type="inferred from homology"/>
<dbReference type="InterPro" id="IPR016185">
    <property type="entry name" value="PreATP-grasp_dom_sf"/>
</dbReference>
<dbReference type="GO" id="GO:0046872">
    <property type="term" value="F:metal ion binding"/>
    <property type="evidence" value="ECO:0007669"/>
    <property type="project" value="UniProtKB-KW"/>
</dbReference>
<feature type="binding site" evidence="17">
    <location>
        <position position="284"/>
    </location>
    <ligand>
        <name>Mn(2+)</name>
        <dbReference type="ChEBI" id="CHEBI:29035"/>
        <label>1</label>
    </ligand>
</feature>
<evidence type="ECO:0000256" key="17">
    <source>
        <dbReference type="HAMAP-Rule" id="MF_01210"/>
    </source>
</evidence>
<feature type="binding site" evidence="17">
    <location>
        <position position="242"/>
    </location>
    <ligand>
        <name>ATP</name>
        <dbReference type="ChEBI" id="CHEBI:30616"/>
        <label>1</label>
    </ligand>
</feature>
<dbReference type="InterPro" id="IPR036914">
    <property type="entry name" value="MGS-like_dom_sf"/>
</dbReference>
<evidence type="ECO:0000256" key="9">
    <source>
        <dbReference type="ARBA" id="ARBA00022741"/>
    </source>
</evidence>
<evidence type="ECO:0000256" key="13">
    <source>
        <dbReference type="ARBA" id="ARBA00023211"/>
    </source>
</evidence>
<comment type="function">
    <text evidence="17">Large subunit of the glutamine-dependent carbamoyl phosphate synthetase (CPSase). CPSase catalyzes the formation of carbamoyl phosphate from the ammonia moiety of glutamine, carbonate, and phosphate donated by ATP, constituting the first step of 2 biosynthetic pathways, one leading to arginine and/or urea and the other to pyrimidine nucleotides. The large subunit (synthetase) binds the substrates ammonia (free or transferred from glutamine from the small subunit), hydrogencarbonate and ATP and carries out an ATP-coupled ligase reaction, activating hydrogencarbonate by forming carboxy phosphate which reacts with ammonia to form carbamoyl phosphate.</text>
</comment>
<dbReference type="GO" id="GO:0006541">
    <property type="term" value="P:glutamine metabolic process"/>
    <property type="evidence" value="ECO:0007669"/>
    <property type="project" value="TreeGrafter"/>
</dbReference>
<keyword evidence="10 17" id="KW-0067">ATP-binding</keyword>
<comment type="subunit">
    <text evidence="17">Composed of two chains; the small (or glutamine) chain promotes the hydrolysis of glutamine to ammonia, which is used by the large (or ammonia) chain to synthesize carbamoyl phosphate. Tetramer of heterodimers (alpha,beta)4.</text>
</comment>
<feature type="binding site" evidence="17">
    <location>
        <position position="298"/>
    </location>
    <ligand>
        <name>Mg(2+)</name>
        <dbReference type="ChEBI" id="CHEBI:18420"/>
        <label>2</label>
    </ligand>
</feature>
<dbReference type="PROSITE" id="PS50975">
    <property type="entry name" value="ATP_GRASP"/>
    <property type="match status" value="2"/>
</dbReference>
<keyword evidence="7" id="KW-0479">Metal-binding</keyword>
<organism evidence="20 21">
    <name type="scientific">Alteribacillus iranensis</name>
    <dbReference type="NCBI Taxonomy" id="930128"/>
    <lineage>
        <taxon>Bacteria</taxon>
        <taxon>Bacillati</taxon>
        <taxon>Bacillota</taxon>
        <taxon>Bacilli</taxon>
        <taxon>Bacillales</taxon>
        <taxon>Bacillaceae</taxon>
        <taxon>Alteribacillus</taxon>
    </lineage>
</organism>
<feature type="binding site" evidence="17">
    <location>
        <position position="284"/>
    </location>
    <ligand>
        <name>Mg(2+)</name>
        <dbReference type="ChEBI" id="CHEBI:18420"/>
        <label>1</label>
    </ligand>
</feature>
<dbReference type="Pfam" id="PF02786">
    <property type="entry name" value="CPSase_L_D2"/>
    <property type="match status" value="2"/>
</dbReference>
<dbReference type="InterPro" id="IPR058047">
    <property type="entry name" value="CPSase_preATP-grasp"/>
</dbReference>
<feature type="binding site" evidence="17">
    <location>
        <position position="175"/>
    </location>
    <ligand>
        <name>ATP</name>
        <dbReference type="ChEBI" id="CHEBI:30616"/>
        <label>1</label>
    </ligand>
</feature>
<dbReference type="SMART" id="SM01096">
    <property type="entry name" value="CPSase_L_D3"/>
    <property type="match status" value="1"/>
</dbReference>
<dbReference type="GO" id="GO:0006526">
    <property type="term" value="P:L-arginine biosynthetic process"/>
    <property type="evidence" value="ECO:0007669"/>
    <property type="project" value="UniProtKB-UniRule"/>
</dbReference>
<feature type="binding site" evidence="17">
    <location>
        <position position="832"/>
    </location>
    <ligand>
        <name>ATP</name>
        <dbReference type="ChEBI" id="CHEBI:30616"/>
        <label>2</label>
    </ligand>
</feature>
<evidence type="ECO:0000259" key="18">
    <source>
        <dbReference type="PROSITE" id="PS50975"/>
    </source>
</evidence>
<feature type="region of interest" description="Carboxyphosphate synthetic domain" evidence="17">
    <location>
        <begin position="1"/>
        <end position="401"/>
    </location>
</feature>
<dbReference type="NCBIfam" id="TIGR01369">
    <property type="entry name" value="CPSaseII_lrg"/>
    <property type="match status" value="1"/>
</dbReference>
<keyword evidence="8 17" id="KW-0677">Repeat</keyword>
<feature type="binding site" evidence="17">
    <location>
        <position position="834"/>
    </location>
    <ligand>
        <name>Mg(2+)</name>
        <dbReference type="ChEBI" id="CHEBI:18420"/>
        <label>4</label>
    </ligand>
</feature>
<feature type="binding site" evidence="17">
    <location>
        <position position="284"/>
    </location>
    <ligand>
        <name>ATP</name>
        <dbReference type="ChEBI" id="CHEBI:30616"/>
        <label>1</label>
    </ligand>
</feature>
<feature type="binding site" evidence="17">
    <location>
        <position position="746"/>
    </location>
    <ligand>
        <name>ATP</name>
        <dbReference type="ChEBI" id="CHEBI:30616"/>
        <label>2</label>
    </ligand>
</feature>
<comment type="cofactor">
    <cofactor evidence="17">
        <name>Mg(2+)</name>
        <dbReference type="ChEBI" id="CHEBI:18420"/>
    </cofactor>
    <cofactor evidence="17">
        <name>Mn(2+)</name>
        <dbReference type="ChEBI" id="CHEBI:29035"/>
    </cofactor>
    <text evidence="17">Binds 4 Mg(2+) or Mn(2+) ions per subunit.</text>
</comment>
<feature type="region of interest" description="Allosteric domain" evidence="17">
    <location>
        <begin position="930"/>
        <end position="1074"/>
    </location>
</feature>
<feature type="binding site" evidence="17">
    <location>
        <position position="820"/>
    </location>
    <ligand>
        <name>Mg(2+)</name>
        <dbReference type="ChEBI" id="CHEBI:18420"/>
        <label>3</label>
    </ligand>
</feature>
<dbReference type="SUPFAM" id="SSF52440">
    <property type="entry name" value="PreATP-grasp domain"/>
    <property type="match status" value="2"/>
</dbReference>
<feature type="binding site" evidence="17">
    <location>
        <position position="779"/>
    </location>
    <ligand>
        <name>ATP</name>
        <dbReference type="ChEBI" id="CHEBI:30616"/>
        <label>2</label>
    </ligand>
</feature>
<dbReference type="FunFam" id="3.30.470.20:FF:000001">
    <property type="entry name" value="Carbamoyl-phosphate synthase large chain"/>
    <property type="match status" value="1"/>
</dbReference>
<dbReference type="GO" id="GO:0005524">
    <property type="term" value="F:ATP binding"/>
    <property type="evidence" value="ECO:0007669"/>
    <property type="project" value="UniProtKB-UniRule"/>
</dbReference>
<evidence type="ECO:0000256" key="14">
    <source>
        <dbReference type="ARBA" id="ARBA00047359"/>
    </source>
</evidence>